<feature type="domain" description="Putative auto-transporter adhesin head GIN" evidence="2">
    <location>
        <begin position="47"/>
        <end position="225"/>
    </location>
</feature>
<keyword evidence="1" id="KW-0732">Signal</keyword>
<dbReference type="RefSeq" id="WP_214536936.1">
    <property type="nucleotide sequence ID" value="NZ_JAHFVK010000002.1"/>
</dbReference>
<comment type="caution">
    <text evidence="3">The sequence shown here is derived from an EMBL/GenBank/DDBJ whole genome shotgun (WGS) entry which is preliminary data.</text>
</comment>
<evidence type="ECO:0000313" key="3">
    <source>
        <dbReference type="EMBL" id="MBT2135251.1"/>
    </source>
</evidence>
<dbReference type="EMBL" id="JAHFVK010000002">
    <property type="protein sequence ID" value="MBT2135251.1"/>
    <property type="molecule type" value="Genomic_DNA"/>
</dbReference>
<evidence type="ECO:0000313" key="4">
    <source>
        <dbReference type="Proteomes" id="UP000811255"/>
    </source>
</evidence>
<dbReference type="Proteomes" id="UP000811255">
    <property type="component" value="Unassembled WGS sequence"/>
</dbReference>
<organism evidence="3 4">
    <name type="scientific">Croceibacterium selenioxidans</name>
    <dbReference type="NCBI Taxonomy" id="2838833"/>
    <lineage>
        <taxon>Bacteria</taxon>
        <taxon>Pseudomonadati</taxon>
        <taxon>Pseudomonadota</taxon>
        <taxon>Alphaproteobacteria</taxon>
        <taxon>Sphingomonadales</taxon>
        <taxon>Erythrobacteraceae</taxon>
        <taxon>Croceibacterium</taxon>
    </lineage>
</organism>
<dbReference type="PROSITE" id="PS51257">
    <property type="entry name" value="PROKAR_LIPOPROTEIN"/>
    <property type="match status" value="1"/>
</dbReference>
<reference evidence="3 4" key="1">
    <citation type="submission" date="2021-05" db="EMBL/GenBank/DDBJ databases">
        <title>Croceibacterium sp. LX-88 genome sequence.</title>
        <authorList>
            <person name="Luo X."/>
        </authorList>
    </citation>
    <scope>NUCLEOTIDE SEQUENCE [LARGE SCALE GENOMIC DNA]</scope>
    <source>
        <strain evidence="3 4">LX-88</strain>
    </source>
</reference>
<dbReference type="Pfam" id="PF10988">
    <property type="entry name" value="DUF2807"/>
    <property type="match status" value="1"/>
</dbReference>
<dbReference type="Gene3D" id="2.160.20.120">
    <property type="match status" value="1"/>
</dbReference>
<dbReference type="InterPro" id="IPR021255">
    <property type="entry name" value="DUF2807"/>
</dbReference>
<accession>A0ABS5W6A0</accession>
<feature type="signal peptide" evidence="1">
    <location>
        <begin position="1"/>
        <end position="23"/>
    </location>
</feature>
<sequence length="247" mass="25117">MHTGRFVRSFASIAVFAIAGALAGCSMGFDGEGVPLEELDLAGEAPTGVALLGPDKVIITEGTPFRVTAEGEEADKLRFTLNHGTLGVSRATSMWSEWGGKPATVRVTMPAPRNLTLVGSGHMTTSALANQAEVSVTGSGTLEAPRIAVSRLEVSITGSGDFIGSGLAEALTLSIAGSGNARMEGLKTQRAEVNIMGSGNAAFMSDGEVEANIMGSGDVTVTGNARCKANKMGSGSVKCQGVAQPAE</sequence>
<proteinExistence type="predicted"/>
<feature type="chain" id="PRO_5047057723" evidence="1">
    <location>
        <begin position="24"/>
        <end position="247"/>
    </location>
</feature>
<gene>
    <name evidence="3" type="ORF">KK137_13015</name>
</gene>
<keyword evidence="4" id="KW-1185">Reference proteome</keyword>
<protein>
    <submittedName>
        <fullName evidence="3">DUF2807 domain-containing protein</fullName>
    </submittedName>
</protein>
<evidence type="ECO:0000259" key="2">
    <source>
        <dbReference type="Pfam" id="PF10988"/>
    </source>
</evidence>
<evidence type="ECO:0000256" key="1">
    <source>
        <dbReference type="SAM" id="SignalP"/>
    </source>
</evidence>
<name>A0ABS5W6A0_9SPHN</name>